<feature type="compositionally biased region" description="Low complexity" evidence="1">
    <location>
        <begin position="110"/>
        <end position="131"/>
    </location>
</feature>
<gene>
    <name evidence="2" type="ORF">RFI_39170</name>
</gene>
<evidence type="ECO:0000313" key="2">
    <source>
        <dbReference type="EMBL" id="ETN98343.1"/>
    </source>
</evidence>
<keyword evidence="3" id="KW-1185">Reference proteome</keyword>
<feature type="region of interest" description="Disordered" evidence="1">
    <location>
        <begin position="1"/>
        <end position="45"/>
    </location>
</feature>
<organism evidence="2 3">
    <name type="scientific">Reticulomyxa filosa</name>
    <dbReference type="NCBI Taxonomy" id="46433"/>
    <lineage>
        <taxon>Eukaryota</taxon>
        <taxon>Sar</taxon>
        <taxon>Rhizaria</taxon>
        <taxon>Retaria</taxon>
        <taxon>Foraminifera</taxon>
        <taxon>Monothalamids</taxon>
        <taxon>Reticulomyxidae</taxon>
        <taxon>Reticulomyxa</taxon>
    </lineage>
</organism>
<evidence type="ECO:0000256" key="1">
    <source>
        <dbReference type="SAM" id="MobiDB-lite"/>
    </source>
</evidence>
<dbReference type="EMBL" id="ASPP01046947">
    <property type="protein sequence ID" value="ETN98343.1"/>
    <property type="molecule type" value="Genomic_DNA"/>
</dbReference>
<evidence type="ECO:0000313" key="3">
    <source>
        <dbReference type="Proteomes" id="UP000023152"/>
    </source>
</evidence>
<dbReference type="Proteomes" id="UP000023152">
    <property type="component" value="Unassembled WGS sequence"/>
</dbReference>
<dbReference type="AlphaFoldDB" id="X6L9Z0"/>
<protein>
    <submittedName>
        <fullName evidence="2">Uncharacterized protein</fullName>
    </submittedName>
</protein>
<comment type="caution">
    <text evidence="2">The sequence shown here is derived from an EMBL/GenBank/DDBJ whole genome shotgun (WGS) entry which is preliminary data.</text>
</comment>
<feature type="region of interest" description="Disordered" evidence="1">
    <location>
        <begin position="81"/>
        <end position="156"/>
    </location>
</feature>
<accession>X6L9Z0</accession>
<name>X6L9Z0_RETFI</name>
<proteinExistence type="predicted"/>
<reference evidence="2 3" key="1">
    <citation type="journal article" date="2013" name="Curr. Biol.">
        <title>The Genome of the Foraminiferan Reticulomyxa filosa.</title>
        <authorList>
            <person name="Glockner G."/>
            <person name="Hulsmann N."/>
            <person name="Schleicher M."/>
            <person name="Noegel A.A."/>
            <person name="Eichinger L."/>
            <person name="Gallinger C."/>
            <person name="Pawlowski J."/>
            <person name="Sierra R."/>
            <person name="Euteneuer U."/>
            <person name="Pillet L."/>
            <person name="Moustafa A."/>
            <person name="Platzer M."/>
            <person name="Groth M."/>
            <person name="Szafranski K."/>
            <person name="Schliwa M."/>
        </authorList>
    </citation>
    <scope>NUCLEOTIDE SEQUENCE [LARGE SCALE GENOMIC DNA]</scope>
</reference>
<sequence length="156" mass="18353">MTSQSHDDVEEQMRQRRLREEARREKHLRESSADNNKMDVDVDPRISELERSINARKQKISHIQAQIDELQQEYRTEVAQCQKEEDDLKQLQGIGDNNEERNDSNNVRMNETTQSNNNSGNESNANNQNQQVMTDEELARHLAAQFEREEQEQESI</sequence>